<dbReference type="Gene3D" id="2.60.120.260">
    <property type="entry name" value="Galactose-binding domain-like"/>
    <property type="match status" value="1"/>
</dbReference>
<evidence type="ECO:0000313" key="1">
    <source>
        <dbReference type="EMBL" id="VAX07950.1"/>
    </source>
</evidence>
<gene>
    <name evidence="1" type="ORF">MNBD_ALPHA03-1274</name>
</gene>
<reference evidence="1" key="1">
    <citation type="submission" date="2018-06" db="EMBL/GenBank/DDBJ databases">
        <authorList>
            <person name="Zhirakovskaya E."/>
        </authorList>
    </citation>
    <scope>NUCLEOTIDE SEQUENCE</scope>
</reference>
<organism evidence="1">
    <name type="scientific">hydrothermal vent metagenome</name>
    <dbReference type="NCBI Taxonomy" id="652676"/>
    <lineage>
        <taxon>unclassified sequences</taxon>
        <taxon>metagenomes</taxon>
        <taxon>ecological metagenomes</taxon>
    </lineage>
</organism>
<dbReference type="EMBL" id="UOFW01000228">
    <property type="protein sequence ID" value="VAX07950.1"/>
    <property type="molecule type" value="Genomic_DNA"/>
</dbReference>
<dbReference type="AlphaFoldDB" id="A0A3B1BC37"/>
<name>A0A3B1BC37_9ZZZZ</name>
<accession>A0A3B1BC37</accession>
<protein>
    <submittedName>
        <fullName evidence="1">Uncharacterized protein</fullName>
    </submittedName>
</protein>
<proteinExistence type="predicted"/>
<sequence>MAIKRRTLGRHQVFGNTEVGVGYSLYTYTRGGLNVTNKATFQDSAGLIPHANPIVFDGRGEADIWWDGEYDIRLEDNLGNLIWTLPDVGAGEDTPNFGNFNQIVNGGFEDDSNSDGLPDSWTITEYPSAGLGAGVVVIDATTQIEGLNSLRFTSVGDGGGVAESDFFEVTEADGMSVSWMMRSSVVNVRNLVEIIWYTSAQVQLSISSIYDESAINPTTWAERTGNATSPANARYARLRLTGCHQSSPTVGITWFDRVRLSNDLSGLTINGVLNVSISDSTANVDQSSGMVIEDSGDAYISVATPNTVQSGILFADPESTIAGFFIYRHNDDTLRIGADSVERLRLDNERLTIVSGVIDERKGVDIASTSLTNIADATGNTIDITGAVTITQFGTAQAGAKRTVRFDGSLTLTHNAGLLILPGGANIITQAGDVAEFTSLGSGIWVCSNYEWVQNPQFVTDPFLPVISSTPFDVVSSIPNGTWQSVGDTSSGADNLWPALDSVPDNIDWIEVRGQVGSTGTNTSPSMQLNARPNGSGAAPTGASLIGVATLSAIGSGATTLAINNSYSAKINVNNKAFDLYWPLNTGNTQNANMYLVGYGYNR</sequence>